<keyword evidence="2" id="KW-1185">Reference proteome</keyword>
<name>A0A4U5JWX4_9GAMM</name>
<dbReference type="InterPro" id="IPR021330">
    <property type="entry name" value="DUF2939"/>
</dbReference>
<dbReference type="AlphaFoldDB" id="A0A4U5JWX4"/>
<protein>
    <submittedName>
        <fullName evidence="1">DUF2939 domain-containing protein</fullName>
    </submittedName>
</protein>
<dbReference type="RefSeq" id="WP_137265391.1">
    <property type="nucleotide sequence ID" value="NZ_SZUA01000001.1"/>
</dbReference>
<comment type="caution">
    <text evidence="1">The sequence shown here is derived from an EMBL/GenBank/DDBJ whole genome shotgun (WGS) entry which is preliminary data.</text>
</comment>
<dbReference type="OrthoDB" id="5739641at2"/>
<sequence>MKKWLWLAAAVLIALIAYVGAGPYLTVRAIRSAVEKQDAAALSRQVDFPALRASVKAQLADRLVREAGPDAQASALGSIGLSIAGGLIGGSVDAMVTPTGLGALMEGRKVWKRIGDGFAPPPAPPPSDASGGVVAAPAAPRPFDGAQYRFESLSRFTATVRDDSGRPIVFVMTRDGLNWKLSDIRLPL</sequence>
<dbReference type="Pfam" id="PF11159">
    <property type="entry name" value="DUF2939"/>
    <property type="match status" value="1"/>
</dbReference>
<dbReference type="Proteomes" id="UP000308707">
    <property type="component" value="Unassembled WGS sequence"/>
</dbReference>
<evidence type="ECO:0000313" key="2">
    <source>
        <dbReference type="Proteomes" id="UP000308707"/>
    </source>
</evidence>
<accession>A0A4U5JWX4</accession>
<dbReference type="EMBL" id="SZUA01000001">
    <property type="protein sequence ID" value="TKR33181.1"/>
    <property type="molecule type" value="Genomic_DNA"/>
</dbReference>
<organism evidence="1 2">
    <name type="scientific">Luteimonas gilva</name>
    <dbReference type="NCBI Taxonomy" id="2572684"/>
    <lineage>
        <taxon>Bacteria</taxon>
        <taxon>Pseudomonadati</taxon>
        <taxon>Pseudomonadota</taxon>
        <taxon>Gammaproteobacteria</taxon>
        <taxon>Lysobacterales</taxon>
        <taxon>Lysobacteraceae</taxon>
        <taxon>Luteimonas</taxon>
    </lineage>
</organism>
<reference evidence="1 2" key="1">
    <citation type="submission" date="2019-04" db="EMBL/GenBank/DDBJ databases">
        <title>Reference strain of H23.</title>
        <authorList>
            <person name="Luo X."/>
        </authorList>
    </citation>
    <scope>NUCLEOTIDE SEQUENCE [LARGE SCALE GENOMIC DNA]</scope>
    <source>
        <strain evidence="1 2">H23</strain>
    </source>
</reference>
<evidence type="ECO:0000313" key="1">
    <source>
        <dbReference type="EMBL" id="TKR33181.1"/>
    </source>
</evidence>
<proteinExistence type="predicted"/>
<gene>
    <name evidence="1" type="ORF">FCE95_02400</name>
</gene>